<dbReference type="Proteomes" id="UP000811246">
    <property type="component" value="Chromosome 13"/>
</dbReference>
<accession>A0A922APB3</accession>
<evidence type="ECO:0008006" key="4">
    <source>
        <dbReference type="Google" id="ProtNLM"/>
    </source>
</evidence>
<proteinExistence type="predicted"/>
<dbReference type="EMBL" id="CM031837">
    <property type="protein sequence ID" value="KAG6681534.1"/>
    <property type="molecule type" value="Genomic_DNA"/>
</dbReference>
<feature type="transmembrane region" description="Helical" evidence="1">
    <location>
        <begin position="111"/>
        <end position="131"/>
    </location>
</feature>
<sequence>MIYTRQNSTRLDLTKIRIGSFVSSTLQWCDVFLGEEMYWPVDGGAAEEVFGLCFLLSILDIFVLRSGGKRSSQSLCFLPTVVCRLDHLDRFSLSCVVGLEEEMPVGGSPFVAFRCVLALLLILFCCGLPWCKRKSSFRGLCSLLPCVFLASCSKFLVVIYRGTICSICKTWQLRLYKKNGFSSDCRRRLVEQQKTQHSFPSI</sequence>
<comment type="caution">
    <text evidence="2">The sequence shown here is derived from an EMBL/GenBank/DDBJ whole genome shotgun (WGS) entry which is preliminary data.</text>
</comment>
<gene>
    <name evidence="2" type="ORF">I3842_13G098200</name>
</gene>
<keyword evidence="1" id="KW-0472">Membrane</keyword>
<protein>
    <recommendedName>
        <fullName evidence="4">Transmembrane protein</fullName>
    </recommendedName>
</protein>
<name>A0A922APB3_CARIL</name>
<feature type="transmembrane region" description="Helical" evidence="1">
    <location>
        <begin position="143"/>
        <end position="160"/>
    </location>
</feature>
<keyword evidence="1" id="KW-0812">Transmembrane</keyword>
<organism evidence="2 3">
    <name type="scientific">Carya illinoinensis</name>
    <name type="common">Pecan</name>
    <dbReference type="NCBI Taxonomy" id="32201"/>
    <lineage>
        <taxon>Eukaryota</taxon>
        <taxon>Viridiplantae</taxon>
        <taxon>Streptophyta</taxon>
        <taxon>Embryophyta</taxon>
        <taxon>Tracheophyta</taxon>
        <taxon>Spermatophyta</taxon>
        <taxon>Magnoliopsida</taxon>
        <taxon>eudicotyledons</taxon>
        <taxon>Gunneridae</taxon>
        <taxon>Pentapetalae</taxon>
        <taxon>rosids</taxon>
        <taxon>fabids</taxon>
        <taxon>Fagales</taxon>
        <taxon>Juglandaceae</taxon>
        <taxon>Carya</taxon>
    </lineage>
</organism>
<evidence type="ECO:0000256" key="1">
    <source>
        <dbReference type="SAM" id="Phobius"/>
    </source>
</evidence>
<keyword evidence="1" id="KW-1133">Transmembrane helix</keyword>
<reference evidence="2" key="1">
    <citation type="submission" date="2021-01" db="EMBL/GenBank/DDBJ databases">
        <authorList>
            <person name="Lovell J.T."/>
            <person name="Bentley N."/>
            <person name="Bhattarai G."/>
            <person name="Jenkins J.W."/>
            <person name="Sreedasyam A."/>
            <person name="Alarcon Y."/>
            <person name="Bock C."/>
            <person name="Boston L."/>
            <person name="Carlson J."/>
            <person name="Cervantes K."/>
            <person name="Clermont K."/>
            <person name="Krom N."/>
            <person name="Kubenka K."/>
            <person name="Mamidi S."/>
            <person name="Mattison C."/>
            <person name="Monteros M."/>
            <person name="Pisani C."/>
            <person name="Plott C."/>
            <person name="Rajasekar S."/>
            <person name="Rhein H.S."/>
            <person name="Rohla C."/>
            <person name="Song M."/>
            <person name="Hilaire R.S."/>
            <person name="Shu S."/>
            <person name="Wells L."/>
            <person name="Wang X."/>
            <person name="Webber J."/>
            <person name="Heerema R.J."/>
            <person name="Klein P."/>
            <person name="Conner P."/>
            <person name="Grauke L."/>
            <person name="Grimwood J."/>
            <person name="Schmutz J."/>
            <person name="Randall J.J."/>
        </authorList>
    </citation>
    <scope>NUCLEOTIDE SEQUENCE</scope>
    <source>
        <tissue evidence="2">Leaf</tissue>
    </source>
</reference>
<evidence type="ECO:0000313" key="2">
    <source>
        <dbReference type="EMBL" id="KAG6681534.1"/>
    </source>
</evidence>
<dbReference type="AlphaFoldDB" id="A0A922APB3"/>
<evidence type="ECO:0000313" key="3">
    <source>
        <dbReference type="Proteomes" id="UP000811246"/>
    </source>
</evidence>